<dbReference type="Proteomes" id="UP000185860">
    <property type="component" value="Unassembled WGS sequence"/>
</dbReference>
<comment type="caution">
    <text evidence="3">The sequence shown here is derived from an EMBL/GenBank/DDBJ whole genome shotgun (WGS) entry which is preliminary data.</text>
</comment>
<keyword evidence="1" id="KW-0472">Membrane</keyword>
<evidence type="ECO:0008006" key="5">
    <source>
        <dbReference type="Google" id="ProtNLM"/>
    </source>
</evidence>
<dbReference type="RefSeq" id="WP_073597189.1">
    <property type="nucleotide sequence ID" value="NZ_MRCE01000058.1"/>
</dbReference>
<keyword evidence="1" id="KW-0812">Transmembrane</keyword>
<organism evidence="3 4">
    <name type="scientific">[Phormidium ambiguum] IAM M-71</name>
    <dbReference type="NCBI Taxonomy" id="454136"/>
    <lineage>
        <taxon>Bacteria</taxon>
        <taxon>Bacillati</taxon>
        <taxon>Cyanobacteriota</taxon>
        <taxon>Cyanophyceae</taxon>
        <taxon>Oscillatoriophycideae</taxon>
        <taxon>Aerosakkonematales</taxon>
        <taxon>Aerosakkonemataceae</taxon>
        <taxon>Floridanema</taxon>
    </lineage>
</organism>
<dbReference type="EMBL" id="MRCE01000058">
    <property type="protein sequence ID" value="OKH30843.1"/>
    <property type="molecule type" value="Genomic_DNA"/>
</dbReference>
<name>A0A1U7I3W5_9CYAN</name>
<sequence>MSAFTFNNKFHVLSLSLSLFGAIALSLPQPAVSESITIGEQQNLPPAQEADPTPTTSNQPVFDRIIPISELPRSVISQLLENASQSLALPIFNLEIISVRQVTWPDGCLGRPITPDIACTMALVDEWIVTLKSGERELVYETKPFAIPLNNREDNNIINNPLPVPVIPPREELLLHCVFNPKCAFVTPEIPREHEQDIVMPDFSAPGMWGFIDVFRGGNFDPPTAYGFRYKMVSDSLFTEIMEFPTGFAKPFGVLVKDVFLGEFQRGDRVPFSNYKDLLGNLLTDGIGVEEFSVVGLNVDPTNPTAFPLRLDFNTEIASFNMYAIFNEEYQSIPEPSFVFAILTFGTFSAGVLLKRQRQQAK</sequence>
<keyword evidence="1" id="KW-1133">Transmembrane helix</keyword>
<evidence type="ECO:0000313" key="4">
    <source>
        <dbReference type="Proteomes" id="UP000185860"/>
    </source>
</evidence>
<dbReference type="STRING" id="454136.NIES2119_30175"/>
<evidence type="ECO:0000256" key="2">
    <source>
        <dbReference type="SAM" id="SignalP"/>
    </source>
</evidence>
<keyword evidence="2" id="KW-0732">Signal</keyword>
<feature type="chain" id="PRO_5012775585" description="PEP-CTERM protein-sorting domain-containing protein" evidence="2">
    <location>
        <begin position="32"/>
        <end position="362"/>
    </location>
</feature>
<gene>
    <name evidence="3" type="ORF">NIES2119_30175</name>
</gene>
<proteinExistence type="predicted"/>
<reference evidence="3 4" key="1">
    <citation type="submission" date="2016-11" db="EMBL/GenBank/DDBJ databases">
        <title>Draft Genome Sequences of Nine Cyanobacterial Strains from Diverse Habitats.</title>
        <authorList>
            <person name="Zhu T."/>
            <person name="Hou S."/>
            <person name="Lu X."/>
            <person name="Hess W.R."/>
        </authorList>
    </citation>
    <scope>NUCLEOTIDE SEQUENCE [LARGE SCALE GENOMIC DNA]</scope>
    <source>
        <strain evidence="3 4">IAM M-71</strain>
    </source>
</reference>
<accession>A0A1U7I3W5</accession>
<dbReference type="OrthoDB" id="3723110at2"/>
<dbReference type="AlphaFoldDB" id="A0A1U7I3W5"/>
<evidence type="ECO:0000313" key="3">
    <source>
        <dbReference type="EMBL" id="OKH30843.1"/>
    </source>
</evidence>
<protein>
    <recommendedName>
        <fullName evidence="5">PEP-CTERM protein-sorting domain-containing protein</fullName>
    </recommendedName>
</protein>
<feature type="signal peptide" evidence="2">
    <location>
        <begin position="1"/>
        <end position="31"/>
    </location>
</feature>
<feature type="transmembrane region" description="Helical" evidence="1">
    <location>
        <begin position="337"/>
        <end position="354"/>
    </location>
</feature>
<evidence type="ECO:0000256" key="1">
    <source>
        <dbReference type="SAM" id="Phobius"/>
    </source>
</evidence>